<dbReference type="PANTHER" id="PTHR32322">
    <property type="entry name" value="INNER MEMBRANE TRANSPORTER"/>
    <property type="match status" value="1"/>
</dbReference>
<feature type="transmembrane region" description="Helical" evidence="6">
    <location>
        <begin position="14"/>
        <end position="33"/>
    </location>
</feature>
<evidence type="ECO:0000313" key="9">
    <source>
        <dbReference type="Proteomes" id="UP000600865"/>
    </source>
</evidence>
<dbReference type="PANTHER" id="PTHR32322:SF2">
    <property type="entry name" value="EAMA DOMAIN-CONTAINING PROTEIN"/>
    <property type="match status" value="1"/>
</dbReference>
<feature type="transmembrane region" description="Helical" evidence="6">
    <location>
        <begin position="40"/>
        <end position="62"/>
    </location>
</feature>
<keyword evidence="5 6" id="KW-0472">Membrane</keyword>
<evidence type="ECO:0000256" key="3">
    <source>
        <dbReference type="ARBA" id="ARBA00022692"/>
    </source>
</evidence>
<feature type="domain" description="EamA" evidence="7">
    <location>
        <begin position="9"/>
        <end position="112"/>
    </location>
</feature>
<feature type="domain" description="EamA" evidence="7">
    <location>
        <begin position="123"/>
        <end position="258"/>
    </location>
</feature>
<feature type="transmembrane region" description="Helical" evidence="6">
    <location>
        <begin position="124"/>
        <end position="141"/>
    </location>
</feature>
<comment type="caution">
    <text evidence="8">The sequence shown here is derived from an EMBL/GenBank/DDBJ whole genome shotgun (WGS) entry which is preliminary data.</text>
</comment>
<dbReference type="AlphaFoldDB" id="A0A918KH91"/>
<evidence type="ECO:0000259" key="7">
    <source>
        <dbReference type="Pfam" id="PF00892"/>
    </source>
</evidence>
<evidence type="ECO:0000313" key="8">
    <source>
        <dbReference type="EMBL" id="GGX61063.1"/>
    </source>
</evidence>
<accession>A0A918KH91</accession>
<proteinExistence type="inferred from homology"/>
<dbReference type="InterPro" id="IPR037185">
    <property type="entry name" value="EmrE-like"/>
</dbReference>
<feature type="transmembrane region" description="Helical" evidence="6">
    <location>
        <begin position="214"/>
        <end position="236"/>
    </location>
</feature>
<name>A0A918KH91_9PROT</name>
<protein>
    <submittedName>
        <fullName evidence="8">O-acetylserine/cysteine exporter</fullName>
    </submittedName>
</protein>
<dbReference type="Pfam" id="PF00892">
    <property type="entry name" value="EamA"/>
    <property type="match status" value="2"/>
</dbReference>
<dbReference type="InterPro" id="IPR000620">
    <property type="entry name" value="EamA_dom"/>
</dbReference>
<keyword evidence="9" id="KW-1185">Reference proteome</keyword>
<feature type="transmembrane region" description="Helical" evidence="6">
    <location>
        <begin position="183"/>
        <end position="202"/>
    </location>
</feature>
<dbReference type="GO" id="GO:0016020">
    <property type="term" value="C:membrane"/>
    <property type="evidence" value="ECO:0007669"/>
    <property type="project" value="UniProtKB-SubCell"/>
</dbReference>
<dbReference type="EMBL" id="BMYV01000001">
    <property type="protein sequence ID" value="GGX61063.1"/>
    <property type="molecule type" value="Genomic_DNA"/>
</dbReference>
<evidence type="ECO:0000256" key="4">
    <source>
        <dbReference type="ARBA" id="ARBA00022989"/>
    </source>
</evidence>
<feature type="transmembrane region" description="Helical" evidence="6">
    <location>
        <begin position="153"/>
        <end position="171"/>
    </location>
</feature>
<keyword evidence="3 6" id="KW-0812">Transmembrane</keyword>
<dbReference type="InterPro" id="IPR050638">
    <property type="entry name" value="AA-Vitamin_Transporters"/>
</dbReference>
<feature type="transmembrane region" description="Helical" evidence="6">
    <location>
        <begin position="242"/>
        <end position="259"/>
    </location>
</feature>
<reference evidence="8 9" key="1">
    <citation type="journal article" date="2014" name="Int. J. Syst. Evol. Microbiol.">
        <title>Complete genome sequence of Corynebacterium casei LMG S-19264T (=DSM 44701T), isolated from a smear-ripened cheese.</title>
        <authorList>
            <consortium name="US DOE Joint Genome Institute (JGI-PGF)"/>
            <person name="Walter F."/>
            <person name="Albersmeier A."/>
            <person name="Kalinowski J."/>
            <person name="Ruckert C."/>
        </authorList>
    </citation>
    <scope>NUCLEOTIDE SEQUENCE [LARGE SCALE GENOMIC DNA]</scope>
    <source>
        <strain evidence="8 9">KCTC 23968</strain>
    </source>
</reference>
<sequence length="270" mass="29400">MTAWALGGSSVPPFMLAATRALLVLILMGFFLFRPLPKQFLRLLFVCFCVGPLHLGLLYTGLQTAPASGASIISQSLIPLASILSVTWLKERIGWRRSLAIIGALLGVCVMIYEPGALRLDVGLLYILGAYAALAVGTVAIRRVPDVDWRVYVAWTSVVVFVFCVMASLLLERDHAEIWNVDKGPLLIAATYAAISVSIIAHGQYFRILQSNPVNLVVPLTIMVTVFATILGVVILDETLHFRYIIGAALILPCVWFIARRGGPAPVEID</sequence>
<organism evidence="8 9">
    <name type="scientific">Litorimonas cladophorae</name>
    <dbReference type="NCBI Taxonomy" id="1220491"/>
    <lineage>
        <taxon>Bacteria</taxon>
        <taxon>Pseudomonadati</taxon>
        <taxon>Pseudomonadota</taxon>
        <taxon>Alphaproteobacteria</taxon>
        <taxon>Maricaulales</taxon>
        <taxon>Robiginitomaculaceae</taxon>
    </lineage>
</organism>
<dbReference type="Proteomes" id="UP000600865">
    <property type="component" value="Unassembled WGS sequence"/>
</dbReference>
<dbReference type="SUPFAM" id="SSF103481">
    <property type="entry name" value="Multidrug resistance efflux transporter EmrE"/>
    <property type="match status" value="2"/>
</dbReference>
<comment type="similarity">
    <text evidence="2">Belongs to the EamA transporter family.</text>
</comment>
<keyword evidence="4 6" id="KW-1133">Transmembrane helix</keyword>
<evidence type="ECO:0000256" key="1">
    <source>
        <dbReference type="ARBA" id="ARBA00004141"/>
    </source>
</evidence>
<comment type="subcellular location">
    <subcellularLocation>
        <location evidence="1">Membrane</location>
        <topology evidence="1">Multi-pass membrane protein</topology>
    </subcellularLocation>
</comment>
<feature type="transmembrane region" description="Helical" evidence="6">
    <location>
        <begin position="99"/>
        <end position="118"/>
    </location>
</feature>
<evidence type="ECO:0000256" key="6">
    <source>
        <dbReference type="SAM" id="Phobius"/>
    </source>
</evidence>
<feature type="transmembrane region" description="Helical" evidence="6">
    <location>
        <begin position="68"/>
        <end position="87"/>
    </location>
</feature>
<gene>
    <name evidence="8" type="ORF">GCM10011309_08620</name>
</gene>
<evidence type="ECO:0000256" key="2">
    <source>
        <dbReference type="ARBA" id="ARBA00007362"/>
    </source>
</evidence>
<evidence type="ECO:0000256" key="5">
    <source>
        <dbReference type="ARBA" id="ARBA00023136"/>
    </source>
</evidence>